<feature type="chain" id="PRO_5039541236" description="Lipoprotein" evidence="1">
    <location>
        <begin position="21"/>
        <end position="174"/>
    </location>
</feature>
<keyword evidence="3" id="KW-1185">Reference proteome</keyword>
<sequence>MRFKSLLMVLLILTFVGLYGCSQDDVTKSEHAENETKSSEQELATQEILYENTEWDIKVYETSDWMLDKEVTGESFNVTFEKDLLKAIVTIIPNEKSFDEIKQELQVGAGNVSIEEEKEDFLAFKNERKETIRTDIYLKQEGDYTGIISFMTPESDWEINQEKIETFKGNIDLF</sequence>
<proteinExistence type="predicted"/>
<evidence type="ECO:0008006" key="4">
    <source>
        <dbReference type="Google" id="ProtNLM"/>
    </source>
</evidence>
<dbReference type="AlphaFoldDB" id="A0A840QSZ8"/>
<accession>A0A840QSZ8</accession>
<evidence type="ECO:0000313" key="2">
    <source>
        <dbReference type="EMBL" id="MBB5174652.1"/>
    </source>
</evidence>
<comment type="caution">
    <text evidence="2">The sequence shown here is derived from an EMBL/GenBank/DDBJ whole genome shotgun (WGS) entry which is preliminary data.</text>
</comment>
<protein>
    <recommendedName>
        <fullName evidence="4">Lipoprotein</fullName>
    </recommendedName>
</protein>
<organism evidence="2 3">
    <name type="scientific">Texcoconibacillus texcoconensis</name>
    <dbReference type="NCBI Taxonomy" id="1095777"/>
    <lineage>
        <taxon>Bacteria</taxon>
        <taxon>Bacillati</taxon>
        <taxon>Bacillota</taxon>
        <taxon>Bacilli</taxon>
        <taxon>Bacillales</taxon>
        <taxon>Bacillaceae</taxon>
        <taxon>Texcoconibacillus</taxon>
    </lineage>
</organism>
<dbReference type="EMBL" id="JACHHB010000015">
    <property type="protein sequence ID" value="MBB5174652.1"/>
    <property type="molecule type" value="Genomic_DNA"/>
</dbReference>
<feature type="signal peptide" evidence="1">
    <location>
        <begin position="1"/>
        <end position="20"/>
    </location>
</feature>
<dbReference type="RefSeq" id="WP_184665064.1">
    <property type="nucleotide sequence ID" value="NZ_JACHHB010000015.1"/>
</dbReference>
<dbReference type="PROSITE" id="PS51257">
    <property type="entry name" value="PROKAR_LIPOPROTEIN"/>
    <property type="match status" value="1"/>
</dbReference>
<evidence type="ECO:0000256" key="1">
    <source>
        <dbReference type="SAM" id="SignalP"/>
    </source>
</evidence>
<evidence type="ECO:0000313" key="3">
    <source>
        <dbReference type="Proteomes" id="UP000551878"/>
    </source>
</evidence>
<dbReference type="Proteomes" id="UP000551878">
    <property type="component" value="Unassembled WGS sequence"/>
</dbReference>
<name>A0A840QSZ8_9BACI</name>
<keyword evidence="1" id="KW-0732">Signal</keyword>
<gene>
    <name evidence="2" type="ORF">HNQ41_002869</name>
</gene>
<reference evidence="2 3" key="1">
    <citation type="submission" date="2020-08" db="EMBL/GenBank/DDBJ databases">
        <title>Genomic Encyclopedia of Type Strains, Phase IV (KMG-IV): sequencing the most valuable type-strain genomes for metagenomic binning, comparative biology and taxonomic classification.</title>
        <authorList>
            <person name="Goeker M."/>
        </authorList>
    </citation>
    <scope>NUCLEOTIDE SEQUENCE [LARGE SCALE GENOMIC DNA]</scope>
    <source>
        <strain evidence="2 3">DSM 24696</strain>
    </source>
</reference>